<dbReference type="GO" id="GO:0005737">
    <property type="term" value="C:cytoplasm"/>
    <property type="evidence" value="ECO:0007669"/>
    <property type="project" value="UniProtKB-SubCell"/>
</dbReference>
<keyword evidence="6" id="KW-0963">Cytoplasm</keyword>
<comment type="similarity">
    <text evidence="4">Belongs to the DNA polymerase type-B-like family.</text>
</comment>
<dbReference type="InterPro" id="IPR002058">
    <property type="entry name" value="PAP_assoc"/>
</dbReference>
<gene>
    <name evidence="13" type="ORF">FB45DRAFT_928543</name>
</gene>
<dbReference type="EMBL" id="JARKIF010000016">
    <property type="protein sequence ID" value="KAJ7621163.1"/>
    <property type="molecule type" value="Genomic_DNA"/>
</dbReference>
<dbReference type="GO" id="GO:0031123">
    <property type="term" value="P:RNA 3'-end processing"/>
    <property type="evidence" value="ECO:0007669"/>
    <property type="project" value="TreeGrafter"/>
</dbReference>
<name>A0AAD7FFK7_9AGAR</name>
<evidence type="ECO:0000256" key="4">
    <source>
        <dbReference type="ARBA" id="ARBA00008593"/>
    </source>
</evidence>
<feature type="region of interest" description="Disordered" evidence="10">
    <location>
        <begin position="99"/>
        <end position="124"/>
    </location>
</feature>
<dbReference type="GO" id="GO:0046872">
    <property type="term" value="F:metal ion binding"/>
    <property type="evidence" value="ECO:0007669"/>
    <property type="project" value="UniProtKB-KW"/>
</dbReference>
<dbReference type="Pfam" id="PF22600">
    <property type="entry name" value="MTPAP-like_central"/>
    <property type="match status" value="1"/>
</dbReference>
<keyword evidence="9" id="KW-0460">Magnesium</keyword>
<dbReference type="GO" id="GO:0010605">
    <property type="term" value="P:negative regulation of macromolecule metabolic process"/>
    <property type="evidence" value="ECO:0007669"/>
    <property type="project" value="UniProtKB-ARBA"/>
</dbReference>
<dbReference type="InterPro" id="IPR054708">
    <property type="entry name" value="MTPAP-like_central"/>
</dbReference>
<reference evidence="13" key="1">
    <citation type="submission" date="2023-03" db="EMBL/GenBank/DDBJ databases">
        <title>Massive genome expansion in bonnet fungi (Mycena s.s.) driven by repeated elements and novel gene families across ecological guilds.</title>
        <authorList>
            <consortium name="Lawrence Berkeley National Laboratory"/>
            <person name="Harder C.B."/>
            <person name="Miyauchi S."/>
            <person name="Viragh M."/>
            <person name="Kuo A."/>
            <person name="Thoen E."/>
            <person name="Andreopoulos B."/>
            <person name="Lu D."/>
            <person name="Skrede I."/>
            <person name="Drula E."/>
            <person name="Henrissat B."/>
            <person name="Morin E."/>
            <person name="Kohler A."/>
            <person name="Barry K."/>
            <person name="LaButti K."/>
            <person name="Morin E."/>
            <person name="Salamov A."/>
            <person name="Lipzen A."/>
            <person name="Mereny Z."/>
            <person name="Hegedus B."/>
            <person name="Baldrian P."/>
            <person name="Stursova M."/>
            <person name="Weitz H."/>
            <person name="Taylor A."/>
            <person name="Grigoriev I.V."/>
            <person name="Nagy L.G."/>
            <person name="Martin F."/>
            <person name="Kauserud H."/>
        </authorList>
    </citation>
    <scope>NUCLEOTIDE SEQUENCE</scope>
    <source>
        <strain evidence="13">9284</strain>
    </source>
</reference>
<evidence type="ECO:0000256" key="2">
    <source>
        <dbReference type="ARBA" id="ARBA00001946"/>
    </source>
</evidence>
<evidence type="ECO:0000256" key="3">
    <source>
        <dbReference type="ARBA" id="ARBA00004496"/>
    </source>
</evidence>
<dbReference type="GO" id="GO:1990817">
    <property type="term" value="F:poly(A) RNA polymerase activity"/>
    <property type="evidence" value="ECO:0007669"/>
    <property type="project" value="UniProtKB-EC"/>
</dbReference>
<keyword evidence="14" id="KW-1185">Reference proteome</keyword>
<evidence type="ECO:0000256" key="10">
    <source>
        <dbReference type="SAM" id="MobiDB-lite"/>
    </source>
</evidence>
<dbReference type="AlphaFoldDB" id="A0AAD7FFK7"/>
<comment type="cofactor">
    <cofactor evidence="2">
        <name>Mg(2+)</name>
        <dbReference type="ChEBI" id="CHEBI:18420"/>
    </cofactor>
</comment>
<dbReference type="InterPro" id="IPR043519">
    <property type="entry name" value="NT_sf"/>
</dbReference>
<comment type="subcellular location">
    <subcellularLocation>
        <location evidence="3">Cytoplasm</location>
    </subcellularLocation>
</comment>
<evidence type="ECO:0000313" key="13">
    <source>
        <dbReference type="EMBL" id="KAJ7621163.1"/>
    </source>
</evidence>
<accession>A0AAD7FFK7</accession>
<dbReference type="Gene3D" id="1.10.1410.10">
    <property type="match status" value="1"/>
</dbReference>
<evidence type="ECO:0000256" key="6">
    <source>
        <dbReference type="ARBA" id="ARBA00022490"/>
    </source>
</evidence>
<keyword evidence="7" id="KW-0808">Transferase</keyword>
<dbReference type="Gene3D" id="3.30.460.10">
    <property type="entry name" value="Beta Polymerase, domain 2"/>
    <property type="match status" value="1"/>
</dbReference>
<dbReference type="SUPFAM" id="SSF81631">
    <property type="entry name" value="PAP/OAS1 substrate-binding domain"/>
    <property type="match status" value="1"/>
</dbReference>
<comment type="caution">
    <text evidence="13">The sequence shown here is derived from an EMBL/GenBank/DDBJ whole genome shotgun (WGS) entry which is preliminary data.</text>
</comment>
<dbReference type="CDD" id="cd05402">
    <property type="entry name" value="NT_PAP_TUTase"/>
    <property type="match status" value="1"/>
</dbReference>
<evidence type="ECO:0000256" key="1">
    <source>
        <dbReference type="ARBA" id="ARBA00001936"/>
    </source>
</evidence>
<protein>
    <recommendedName>
        <fullName evidence="5">polynucleotide adenylyltransferase</fullName>
        <ecNumber evidence="5">2.7.7.19</ecNumber>
    </recommendedName>
</protein>
<keyword evidence="8" id="KW-0479">Metal-binding</keyword>
<dbReference type="PANTHER" id="PTHR12271">
    <property type="entry name" value="POLY A POLYMERASE CID PAP -RELATED"/>
    <property type="match status" value="1"/>
</dbReference>
<feature type="domain" description="Poly(A) RNA polymerase mitochondrial-like central palm" evidence="12">
    <location>
        <begin position="133"/>
        <end position="259"/>
    </location>
</feature>
<feature type="domain" description="PAP-associated" evidence="11">
    <location>
        <begin position="385"/>
        <end position="428"/>
    </location>
</feature>
<dbReference type="Pfam" id="PF03828">
    <property type="entry name" value="PAP_assoc"/>
    <property type="match status" value="1"/>
</dbReference>
<feature type="region of interest" description="Disordered" evidence="10">
    <location>
        <begin position="1"/>
        <end position="30"/>
    </location>
</feature>
<organism evidence="13 14">
    <name type="scientific">Roridomyces roridus</name>
    <dbReference type="NCBI Taxonomy" id="1738132"/>
    <lineage>
        <taxon>Eukaryota</taxon>
        <taxon>Fungi</taxon>
        <taxon>Dikarya</taxon>
        <taxon>Basidiomycota</taxon>
        <taxon>Agaricomycotina</taxon>
        <taxon>Agaricomycetes</taxon>
        <taxon>Agaricomycetidae</taxon>
        <taxon>Agaricales</taxon>
        <taxon>Marasmiineae</taxon>
        <taxon>Mycenaceae</taxon>
        <taxon>Roridomyces</taxon>
    </lineage>
</organism>
<evidence type="ECO:0000259" key="12">
    <source>
        <dbReference type="Pfam" id="PF22600"/>
    </source>
</evidence>
<comment type="cofactor">
    <cofactor evidence="1">
        <name>Mn(2+)</name>
        <dbReference type="ChEBI" id="CHEBI:29035"/>
    </cofactor>
</comment>
<dbReference type="EC" id="2.7.7.19" evidence="5"/>
<dbReference type="SUPFAM" id="SSF81301">
    <property type="entry name" value="Nucleotidyltransferase"/>
    <property type="match status" value="1"/>
</dbReference>
<evidence type="ECO:0000256" key="8">
    <source>
        <dbReference type="ARBA" id="ARBA00022723"/>
    </source>
</evidence>
<evidence type="ECO:0000256" key="7">
    <source>
        <dbReference type="ARBA" id="ARBA00022679"/>
    </source>
</evidence>
<evidence type="ECO:0000256" key="9">
    <source>
        <dbReference type="ARBA" id="ARBA00022842"/>
    </source>
</evidence>
<dbReference type="Proteomes" id="UP001221142">
    <property type="component" value="Unassembled WGS sequence"/>
</dbReference>
<evidence type="ECO:0000313" key="14">
    <source>
        <dbReference type="Proteomes" id="UP001221142"/>
    </source>
</evidence>
<dbReference type="PANTHER" id="PTHR12271:SF40">
    <property type="entry name" value="POLY(A) RNA POLYMERASE GLD2"/>
    <property type="match status" value="1"/>
</dbReference>
<evidence type="ECO:0000256" key="5">
    <source>
        <dbReference type="ARBA" id="ARBA00012388"/>
    </source>
</evidence>
<evidence type="ECO:0000259" key="11">
    <source>
        <dbReference type="Pfam" id="PF03828"/>
    </source>
</evidence>
<proteinExistence type="inferred from homology"/>
<sequence>MRLTRAFCNSTRHESQPFSRLAKTPQSNQEKNLDLLSVTYSEEDGRLRHSSRRLYHASSIRPGPKDNTIPVERLRWGLKPLHEPTVFLTRRRSLKSTKFWQQRPPKFGQSDSAPSDRRTAAGPAYKRGVPESVIVSRSLTVRAVEKAIQKQYGSGYVVDTFGSTRYGISTASSDLDLVVLDLEREHGFTDPPEAFPRIYNINNLALTLKRAGFKILDTVASASVPIVKFKDLETGHVCDINVNDRLGVLNSDLVRRYCQLNPVLGDMIRYIKRWAKPLGLNSPSPTRGQPSTFSSYALVMMTIGFLQHRGLLPNLQKGLPPLDQDQLDGTFWLRRPEVMRCDVRYDLAEDWTPPREVPMHQLVYDWFRYAGASSFESLLTVFVDRFWSSEFNYNRQMICIRHGGCLSRSAHDRQDFHGLMWIIDPFIRSKVQNLAVLFSMLMQYAECNSKPWPQKYSAFQTGLFPLLDYARVPARVTTASCPHDLAQETIQGKRVGAFVAAGPLL</sequence>